<dbReference type="InterPro" id="IPR056144">
    <property type="entry name" value="DUF7727"/>
</dbReference>
<evidence type="ECO:0000256" key="1">
    <source>
        <dbReference type="SAM" id="Phobius"/>
    </source>
</evidence>
<dbReference type="OrthoDB" id="2110422at2759"/>
<feature type="transmembrane region" description="Helical" evidence="1">
    <location>
        <begin position="6"/>
        <end position="28"/>
    </location>
</feature>
<feature type="non-terminal residue" evidence="3">
    <location>
        <position position="118"/>
    </location>
</feature>
<keyword evidence="4" id="KW-1185">Reference proteome</keyword>
<dbReference type="EMBL" id="ML014143">
    <property type="protein sequence ID" value="RKP02443.1"/>
    <property type="molecule type" value="Genomic_DNA"/>
</dbReference>
<name>A0A4P9XAN0_9FUNG</name>
<dbReference type="STRING" id="1555241.A0A4P9XAN0"/>
<organism evidence="3 4">
    <name type="scientific">Caulochytrium protostelioides</name>
    <dbReference type="NCBI Taxonomy" id="1555241"/>
    <lineage>
        <taxon>Eukaryota</taxon>
        <taxon>Fungi</taxon>
        <taxon>Fungi incertae sedis</taxon>
        <taxon>Chytridiomycota</taxon>
        <taxon>Chytridiomycota incertae sedis</taxon>
        <taxon>Chytridiomycetes</taxon>
        <taxon>Caulochytriales</taxon>
        <taxon>Caulochytriaceae</taxon>
        <taxon>Caulochytrium</taxon>
    </lineage>
</organism>
<dbReference type="Proteomes" id="UP000274922">
    <property type="component" value="Unassembled WGS sequence"/>
</dbReference>
<dbReference type="AlphaFoldDB" id="A0A4P9XAN0"/>
<gene>
    <name evidence="3" type="ORF">CXG81DRAFT_3616</name>
</gene>
<dbReference type="Pfam" id="PF24853">
    <property type="entry name" value="DUF7727"/>
    <property type="match status" value="1"/>
</dbReference>
<feature type="transmembrane region" description="Helical" evidence="1">
    <location>
        <begin position="35"/>
        <end position="57"/>
    </location>
</feature>
<sequence length="118" mass="12449">FQWAPWAYNQCLTAAFMIFTGAIVALIYPHPALGAANLVLSLIIMGFEYLAPSITSWPTPSLAVVRRSLWVRTAVYAGSAALAILTPPTSTGGVCMACGALTYAWAAFQGESGDPPPK</sequence>
<evidence type="ECO:0000313" key="3">
    <source>
        <dbReference type="EMBL" id="RKP02443.1"/>
    </source>
</evidence>
<keyword evidence="1" id="KW-1133">Transmembrane helix</keyword>
<feature type="transmembrane region" description="Helical" evidence="1">
    <location>
        <begin position="69"/>
        <end position="86"/>
    </location>
</feature>
<evidence type="ECO:0000313" key="4">
    <source>
        <dbReference type="Proteomes" id="UP000274922"/>
    </source>
</evidence>
<keyword evidence="1" id="KW-0812">Transmembrane</keyword>
<accession>A0A4P9XAN0</accession>
<reference evidence="4" key="1">
    <citation type="journal article" date="2018" name="Nat. Microbiol.">
        <title>Leveraging single-cell genomics to expand the fungal tree of life.</title>
        <authorList>
            <person name="Ahrendt S.R."/>
            <person name="Quandt C.A."/>
            <person name="Ciobanu D."/>
            <person name="Clum A."/>
            <person name="Salamov A."/>
            <person name="Andreopoulos B."/>
            <person name="Cheng J.F."/>
            <person name="Woyke T."/>
            <person name="Pelin A."/>
            <person name="Henrissat B."/>
            <person name="Reynolds N.K."/>
            <person name="Benny G.L."/>
            <person name="Smith M.E."/>
            <person name="James T.Y."/>
            <person name="Grigoriev I.V."/>
        </authorList>
    </citation>
    <scope>NUCLEOTIDE SEQUENCE [LARGE SCALE GENOMIC DNA]</scope>
    <source>
        <strain evidence="4">ATCC 52028</strain>
    </source>
</reference>
<feature type="non-terminal residue" evidence="3">
    <location>
        <position position="1"/>
    </location>
</feature>
<evidence type="ECO:0000259" key="2">
    <source>
        <dbReference type="Pfam" id="PF24853"/>
    </source>
</evidence>
<feature type="domain" description="DUF7727" evidence="2">
    <location>
        <begin position="23"/>
        <end position="111"/>
    </location>
</feature>
<keyword evidence="1" id="KW-0472">Membrane</keyword>
<protein>
    <recommendedName>
        <fullName evidence="2">DUF7727 domain-containing protein</fullName>
    </recommendedName>
</protein>
<proteinExistence type="predicted"/>